<keyword evidence="1" id="KW-1133">Transmembrane helix</keyword>
<keyword evidence="1" id="KW-0812">Transmembrane</keyword>
<comment type="caution">
    <text evidence="2">The sequence shown here is derived from an EMBL/GenBank/DDBJ whole genome shotgun (WGS) entry which is preliminary data.</text>
</comment>
<evidence type="ECO:0000256" key="1">
    <source>
        <dbReference type="SAM" id="Phobius"/>
    </source>
</evidence>
<accession>A0AAV1QNK1</accession>
<reference evidence="2 3" key="1">
    <citation type="submission" date="2024-01" db="EMBL/GenBank/DDBJ databases">
        <authorList>
            <person name="Waweru B."/>
        </authorList>
    </citation>
    <scope>NUCLEOTIDE SEQUENCE [LARGE SCALE GENOMIC DNA]</scope>
</reference>
<protein>
    <submittedName>
        <fullName evidence="2">Uncharacterized protein</fullName>
    </submittedName>
</protein>
<keyword evidence="3" id="KW-1185">Reference proteome</keyword>
<dbReference type="Proteomes" id="UP001314170">
    <property type="component" value="Unassembled WGS sequence"/>
</dbReference>
<organism evidence="2 3">
    <name type="scientific">Dovyalis caffra</name>
    <dbReference type="NCBI Taxonomy" id="77055"/>
    <lineage>
        <taxon>Eukaryota</taxon>
        <taxon>Viridiplantae</taxon>
        <taxon>Streptophyta</taxon>
        <taxon>Embryophyta</taxon>
        <taxon>Tracheophyta</taxon>
        <taxon>Spermatophyta</taxon>
        <taxon>Magnoliopsida</taxon>
        <taxon>eudicotyledons</taxon>
        <taxon>Gunneridae</taxon>
        <taxon>Pentapetalae</taxon>
        <taxon>rosids</taxon>
        <taxon>fabids</taxon>
        <taxon>Malpighiales</taxon>
        <taxon>Salicaceae</taxon>
        <taxon>Flacourtieae</taxon>
        <taxon>Dovyalis</taxon>
    </lineage>
</organism>
<dbReference type="EMBL" id="CAWUPB010000058">
    <property type="protein sequence ID" value="CAK7323086.1"/>
    <property type="molecule type" value="Genomic_DNA"/>
</dbReference>
<feature type="transmembrane region" description="Helical" evidence="1">
    <location>
        <begin position="31"/>
        <end position="53"/>
    </location>
</feature>
<dbReference type="AlphaFoldDB" id="A0AAV1QNK1"/>
<gene>
    <name evidence="2" type="ORF">DCAF_LOCUS702</name>
</gene>
<keyword evidence="1" id="KW-0472">Membrane</keyword>
<sequence length="120" mass="14173">MIKQKLITFERIIKREEEKKRIINTINSQKALLVVAFALPFMTVYNSISLTIFRGGILTFRTRGMDVRLGQSDFLNFERRRNDAGREGKNIDVVIDEYSFMPFSMYMLKHKDLKSREMSK</sequence>
<evidence type="ECO:0000313" key="2">
    <source>
        <dbReference type="EMBL" id="CAK7323086.1"/>
    </source>
</evidence>
<name>A0AAV1QNK1_9ROSI</name>
<proteinExistence type="predicted"/>
<evidence type="ECO:0000313" key="3">
    <source>
        <dbReference type="Proteomes" id="UP001314170"/>
    </source>
</evidence>